<sequence>MNWRSDVYGRGSGGNPGGNFGSASGGGSFGGSFGGSLSDDDGYYDDEYNDYANAANTVHSADVDSPAYGHQSDAVPEYELRDLGGTAFYRAYDVITSGRMHSLRCDVDADGDTVISALVHSNASGRDDYAVHAAIDETTHELTDSACTCPAYGVYSKICKHVVALIMQYNDHPQTFTQIGDPTQTKTHHTSRLLQLYMRQREHETALRAHEQRLNLLKQVSALAESNGDAAGTAGSAGSQGTVDASRHMPIGSVNLRPCLHPSNDGWRLKLRIRIPRSGVEYTVKNIRAMLNAIQHGDYLYYGKKLGFVHTRDSFDDRSRQLLDMLTQALAIRTALGIYESYDSYYYRRKPTLGEMDLVADEVVELLDIYLDSREHIDYIPVDSFGSTSASSPASSSFREAIDVAVIDGDPDPGITVREADSGDGYVIDHTTYFDLLVEGRNAAYVVVRQTAETYRPVFRKCSAQFVKDFDMLSILCNDADHGLFLSRDDLDMFGRTVLPYLGTSVTVNADGTTSTHGIPAELPSDLLRRKRLPCVIEIYLDRDRDGISCDVQARYGDQRFHVFAGIAPGDATRDPNTERLAVEAVLHYFPQPDDVVARIPESDDDAIYRLLTEGLPVLRGLGEVFSTPAFDGLTAAPRPTIRIGLSVASDLVRISPIADEIDPKDVPALLNSYRRRRRFHRLSTGAFVDIRDVDASAVDEVAADLGVPAASLDAGTLEVPAYEAYYLDHQADDDDKSASFTAYLDGLRVIDPSTYTVPASLAGVLRPYQVEGFRWLSAVCDKGFGGILADEMGLGKTVQMLSLLVSRHGRGSAGTSAGEGLVAGDGRSAHVDGADVDNAEAVGGDAGGVDSGIGNVNAVDGGAKPNVSVNVSVNVNLIVCPASLVYNWLAECGRFAPELRVVAVAGTKAARRSMIEAAKRGDYDVLITSYDLLRRDIAEYDGIDFDVMTLDEAQYVKNHATKASQAVRSIHARHRFALTGTPIENRLSELWSIFDFLMPGMLGSYAHFRERFEMPILAGDENAQGKLQAFVGPFILRRLKADVLADLPDKIENVITVQLAGEQRRLYAALEQRLRDTLTRQKDKDFNESKIQVLAQLTRLRQVCCDPRLAFGERDEVVESASESSSGERTSSFVVNADGTPATEPAVSRSERGSRAVTKAAKPRKTTKPSSAKLDAIEELVSSCRDAGRKMLIFSQFTSYLDLIAERLRADGVDYDVITGATPKRKRLELVDAFNRDDTPVFLISLKAGNTGLNLTGACVVVHADPWWNAAAQNQATDRAHRIGQTQDVNVYQIVAKDTIEERILNLQRTKTDLAARFVDAASTGGNAIGSLTKDDLLRLLG</sequence>
<dbReference type="InterPro" id="IPR013663">
    <property type="entry name" value="Helicase_SWF/SNF/SWI_bac"/>
</dbReference>
<dbReference type="InterPro" id="IPR049730">
    <property type="entry name" value="SNF2/RAD54-like_C"/>
</dbReference>
<protein>
    <submittedName>
        <fullName evidence="7">Helicase</fullName>
    </submittedName>
</protein>
<feature type="domain" description="SWIM-type" evidence="4">
    <location>
        <begin position="129"/>
        <end position="170"/>
    </location>
</feature>
<keyword evidence="8" id="KW-1185">Reference proteome</keyword>
<accession>A0A430F9E7</accession>
<dbReference type="PANTHER" id="PTHR45629">
    <property type="entry name" value="SNF2/RAD54 FAMILY MEMBER"/>
    <property type="match status" value="1"/>
</dbReference>
<dbReference type="Pfam" id="PF08455">
    <property type="entry name" value="SNF2_assoc"/>
    <property type="match status" value="1"/>
</dbReference>
<evidence type="ECO:0000259" key="6">
    <source>
        <dbReference type="PROSITE" id="PS51194"/>
    </source>
</evidence>
<dbReference type="Pfam" id="PF04434">
    <property type="entry name" value="SWIM"/>
    <property type="match status" value="1"/>
</dbReference>
<dbReference type="Pfam" id="PF00176">
    <property type="entry name" value="SNF2-rel_dom"/>
    <property type="match status" value="1"/>
</dbReference>
<reference evidence="7 8" key="1">
    <citation type="submission" date="2018-09" db="EMBL/GenBank/DDBJ databases">
        <title>Characterization of the phylogenetic diversity of five novel species belonging to the genus Bifidobacterium.</title>
        <authorList>
            <person name="Lugli G.A."/>
            <person name="Duranti S."/>
            <person name="Milani C."/>
        </authorList>
    </citation>
    <scope>NUCLEOTIDE SEQUENCE [LARGE SCALE GENOMIC DNA]</scope>
    <source>
        <strain evidence="7 8">2028B</strain>
    </source>
</reference>
<evidence type="ECO:0000259" key="4">
    <source>
        <dbReference type="PROSITE" id="PS50966"/>
    </source>
</evidence>
<dbReference type="SMART" id="SM00487">
    <property type="entry name" value="DEXDc"/>
    <property type="match status" value="1"/>
</dbReference>
<organism evidence="7 8">
    <name type="scientific">Bifidobacterium callimiconis</name>
    <dbReference type="NCBI Taxonomy" id="2306973"/>
    <lineage>
        <taxon>Bacteria</taxon>
        <taxon>Bacillati</taxon>
        <taxon>Actinomycetota</taxon>
        <taxon>Actinomycetes</taxon>
        <taxon>Bifidobacteriales</taxon>
        <taxon>Bifidobacteriaceae</taxon>
        <taxon>Bifidobacterium</taxon>
    </lineage>
</organism>
<dbReference type="GO" id="GO:0016787">
    <property type="term" value="F:hydrolase activity"/>
    <property type="evidence" value="ECO:0007669"/>
    <property type="project" value="UniProtKB-KW"/>
</dbReference>
<dbReference type="GO" id="GO:0008270">
    <property type="term" value="F:zinc ion binding"/>
    <property type="evidence" value="ECO:0007669"/>
    <property type="project" value="UniProtKB-KW"/>
</dbReference>
<evidence type="ECO:0000259" key="5">
    <source>
        <dbReference type="PROSITE" id="PS51192"/>
    </source>
</evidence>
<feature type="domain" description="Helicase ATP-binding" evidence="5">
    <location>
        <begin position="778"/>
        <end position="1001"/>
    </location>
</feature>
<dbReference type="Pfam" id="PF00271">
    <property type="entry name" value="Helicase_C"/>
    <property type="match status" value="1"/>
</dbReference>
<feature type="compositionally biased region" description="Low complexity" evidence="3">
    <location>
        <begin position="1120"/>
        <end position="1136"/>
    </location>
</feature>
<evidence type="ECO:0000256" key="3">
    <source>
        <dbReference type="SAM" id="MobiDB-lite"/>
    </source>
</evidence>
<dbReference type="InterPro" id="IPR000330">
    <property type="entry name" value="SNF2_N"/>
</dbReference>
<keyword evidence="2" id="KW-0862">Zinc</keyword>
<dbReference type="Gene3D" id="3.40.50.10810">
    <property type="entry name" value="Tandem AAA-ATPase domain"/>
    <property type="match status" value="2"/>
</dbReference>
<dbReference type="EMBL" id="QXGJ01000014">
    <property type="protein sequence ID" value="RSX49456.1"/>
    <property type="molecule type" value="Genomic_DNA"/>
</dbReference>
<keyword evidence="7" id="KW-0067">ATP-binding</keyword>
<dbReference type="InterPro" id="IPR050496">
    <property type="entry name" value="SNF2_RAD54_helicase_repair"/>
</dbReference>
<dbReference type="PROSITE" id="PS51194">
    <property type="entry name" value="HELICASE_CTER"/>
    <property type="match status" value="1"/>
</dbReference>
<dbReference type="GO" id="GO:0015616">
    <property type="term" value="F:DNA translocase activity"/>
    <property type="evidence" value="ECO:0007669"/>
    <property type="project" value="TreeGrafter"/>
</dbReference>
<keyword evidence="7" id="KW-0547">Nucleotide-binding</keyword>
<name>A0A430F9E7_9BIFI</name>
<dbReference type="InterPro" id="IPR007527">
    <property type="entry name" value="Znf_SWIM"/>
</dbReference>
<dbReference type="Gene3D" id="3.40.50.300">
    <property type="entry name" value="P-loop containing nucleotide triphosphate hydrolases"/>
    <property type="match status" value="1"/>
</dbReference>
<dbReference type="InterPro" id="IPR038718">
    <property type="entry name" value="SNF2-like_sf"/>
</dbReference>
<proteinExistence type="predicted"/>
<dbReference type="InterPro" id="IPR001650">
    <property type="entry name" value="Helicase_C-like"/>
</dbReference>
<keyword evidence="2" id="KW-0863">Zinc-finger</keyword>
<dbReference type="OrthoDB" id="9760715at2"/>
<feature type="domain" description="Helicase C-terminal" evidence="6">
    <location>
        <begin position="1177"/>
        <end position="1331"/>
    </location>
</feature>
<feature type="region of interest" description="Disordered" evidence="3">
    <location>
        <begin position="1120"/>
        <end position="1171"/>
    </location>
</feature>
<keyword evidence="2" id="KW-0479">Metal-binding</keyword>
<evidence type="ECO:0000256" key="2">
    <source>
        <dbReference type="PROSITE-ProRule" id="PRU00325"/>
    </source>
</evidence>
<dbReference type="SMART" id="SM00490">
    <property type="entry name" value="HELICc"/>
    <property type="match status" value="1"/>
</dbReference>
<dbReference type="CDD" id="cd18793">
    <property type="entry name" value="SF2_C_SNF"/>
    <property type="match status" value="1"/>
</dbReference>
<dbReference type="RefSeq" id="WP_126030823.1">
    <property type="nucleotide sequence ID" value="NZ_QXGJ01000014.1"/>
</dbReference>
<evidence type="ECO:0000313" key="7">
    <source>
        <dbReference type="EMBL" id="RSX49456.1"/>
    </source>
</evidence>
<dbReference type="CDD" id="cd18012">
    <property type="entry name" value="DEXQc_arch_SWI2_SNF2"/>
    <property type="match status" value="1"/>
</dbReference>
<dbReference type="InterPro" id="IPR027417">
    <property type="entry name" value="P-loop_NTPase"/>
</dbReference>
<dbReference type="InterPro" id="IPR014001">
    <property type="entry name" value="Helicase_ATP-bd"/>
</dbReference>
<dbReference type="PROSITE" id="PS51192">
    <property type="entry name" value="HELICASE_ATP_BIND_1"/>
    <property type="match status" value="1"/>
</dbReference>
<dbReference type="Proteomes" id="UP000288607">
    <property type="component" value="Unassembled WGS sequence"/>
</dbReference>
<dbReference type="GO" id="GO:0004386">
    <property type="term" value="F:helicase activity"/>
    <property type="evidence" value="ECO:0007669"/>
    <property type="project" value="UniProtKB-KW"/>
</dbReference>
<comment type="caution">
    <text evidence="7">The sequence shown here is derived from an EMBL/GenBank/DDBJ whole genome shotgun (WGS) entry which is preliminary data.</text>
</comment>
<gene>
    <name evidence="7" type="ORF">D2E23_2044</name>
</gene>
<evidence type="ECO:0000256" key="1">
    <source>
        <dbReference type="ARBA" id="ARBA00022801"/>
    </source>
</evidence>
<dbReference type="PANTHER" id="PTHR45629:SF7">
    <property type="entry name" value="DNA EXCISION REPAIR PROTEIN ERCC-6-RELATED"/>
    <property type="match status" value="1"/>
</dbReference>
<dbReference type="PROSITE" id="PS50966">
    <property type="entry name" value="ZF_SWIM"/>
    <property type="match status" value="1"/>
</dbReference>
<keyword evidence="7" id="KW-0347">Helicase</keyword>
<evidence type="ECO:0000313" key="8">
    <source>
        <dbReference type="Proteomes" id="UP000288607"/>
    </source>
</evidence>
<dbReference type="SUPFAM" id="SSF52540">
    <property type="entry name" value="P-loop containing nucleoside triphosphate hydrolases"/>
    <property type="match status" value="2"/>
</dbReference>
<keyword evidence="1" id="KW-0378">Hydrolase</keyword>
<dbReference type="GO" id="GO:0005524">
    <property type="term" value="F:ATP binding"/>
    <property type="evidence" value="ECO:0007669"/>
    <property type="project" value="InterPro"/>
</dbReference>